<dbReference type="SMART" id="SM00206">
    <property type="entry name" value="NTR"/>
    <property type="match status" value="1"/>
</dbReference>
<dbReference type="GO" id="GO:0046872">
    <property type="term" value="F:metal ion binding"/>
    <property type="evidence" value="ECO:0007669"/>
    <property type="project" value="UniProtKB-KW"/>
</dbReference>
<feature type="domain" description="NTR" evidence="7">
    <location>
        <begin position="36"/>
        <end position="154"/>
    </location>
</feature>
<evidence type="ECO:0000256" key="5">
    <source>
        <dbReference type="PIRSR" id="PIRSR601820-3"/>
    </source>
</evidence>
<reference evidence="9" key="1">
    <citation type="submission" date="2011-08" db="EMBL/GenBank/DDBJ databases">
        <authorList>
            <person name="Rombauts S."/>
        </authorList>
    </citation>
    <scope>NUCLEOTIDE SEQUENCE</scope>
    <source>
        <strain evidence="9">London</strain>
    </source>
</reference>
<evidence type="ECO:0000256" key="2">
    <source>
        <dbReference type="ARBA" id="ARBA00022525"/>
    </source>
</evidence>
<evidence type="ECO:0000256" key="3">
    <source>
        <dbReference type="ARBA" id="ARBA00023157"/>
    </source>
</evidence>
<dbReference type="HOGENOM" id="CLU_084029_1_1_1"/>
<feature type="disulfide bond" evidence="5">
    <location>
        <begin position="48"/>
        <end position="154"/>
    </location>
</feature>
<evidence type="ECO:0000259" key="7">
    <source>
        <dbReference type="PROSITE" id="PS50189"/>
    </source>
</evidence>
<keyword evidence="4" id="KW-0862">Zinc</keyword>
<dbReference type="KEGG" id="tut:107368753"/>
<proteinExistence type="predicted"/>
<keyword evidence="2" id="KW-0964">Secreted</keyword>
<dbReference type="eggNOG" id="KOG4745">
    <property type="taxonomic scope" value="Eukaryota"/>
</dbReference>
<evidence type="ECO:0000313" key="9">
    <source>
        <dbReference type="Proteomes" id="UP000015104"/>
    </source>
</evidence>
<feature type="disulfide bond" evidence="5">
    <location>
        <begin position="36"/>
        <end position="103"/>
    </location>
</feature>
<dbReference type="GO" id="GO:0002020">
    <property type="term" value="F:protease binding"/>
    <property type="evidence" value="ECO:0007669"/>
    <property type="project" value="TreeGrafter"/>
</dbReference>
<dbReference type="AlphaFoldDB" id="T1KZ34"/>
<sequence length="280" mass="32319">MRHITMMGNHQGIPFMMNLIVLIAWSLYFITTSDACSCVYSHPQEHFCSSDFVVTLSIQGDPKQLHQYNYLRYPVKVYKIYKGMDKTSVRKGFIYTGSALSSCSPTLAKNTTYLMTGRIVNGKPFVSICNFISEWSSLTYRQKKGFRRNFGRSCGCKVTDAGSYAFYSGYHYNFSNRSIDGQTDNTKGYRRFGYCSWDTKWEIEFDCQGSYSTCLPVPAPSSIYPEPESNDVINFDSNRNRRNRSKLGQCQWDQNIDYLDCMKRKAERKALLQLEREGEP</sequence>
<dbReference type="GO" id="GO:0051045">
    <property type="term" value="P:negative regulation of membrane protein ectodomain proteolysis"/>
    <property type="evidence" value="ECO:0007669"/>
    <property type="project" value="TreeGrafter"/>
</dbReference>
<keyword evidence="9" id="KW-1185">Reference proteome</keyword>
<keyword evidence="3 5" id="KW-1015">Disulfide bond</keyword>
<evidence type="ECO:0000256" key="6">
    <source>
        <dbReference type="SAM" id="SignalP"/>
    </source>
</evidence>
<accession>T1KZ34</accession>
<comment type="subcellular location">
    <subcellularLocation>
        <location evidence="1">Secreted</location>
    </subcellularLocation>
</comment>
<dbReference type="OrthoDB" id="6041373at2759"/>
<feature type="disulfide bond" evidence="5">
    <location>
        <begin position="38"/>
        <end position="129"/>
    </location>
</feature>
<dbReference type="PANTHER" id="PTHR11844:SF25">
    <property type="entry name" value="NTR DOMAIN-CONTAINING PROTEIN"/>
    <property type="match status" value="1"/>
</dbReference>
<feature type="chain" id="PRO_5004581987" description="NTR domain-containing protein" evidence="6">
    <location>
        <begin position="36"/>
        <end position="280"/>
    </location>
</feature>
<feature type="binding site" evidence="4">
    <location>
        <position position="36"/>
    </location>
    <ligand>
        <name>Zn(2+)</name>
        <dbReference type="ChEBI" id="CHEBI:29105"/>
        <note>ligand shared with metalloproteinase partner</note>
    </ligand>
</feature>
<gene>
    <name evidence="8" type="primary">107368753</name>
</gene>
<evidence type="ECO:0000256" key="4">
    <source>
        <dbReference type="PIRSR" id="PIRSR601820-1"/>
    </source>
</evidence>
<reference evidence="8" key="2">
    <citation type="submission" date="2015-06" db="UniProtKB">
        <authorList>
            <consortium name="EnsemblMetazoa"/>
        </authorList>
    </citation>
    <scope>IDENTIFICATION</scope>
</reference>
<dbReference type="GO" id="GO:0005615">
    <property type="term" value="C:extracellular space"/>
    <property type="evidence" value="ECO:0007669"/>
    <property type="project" value="TreeGrafter"/>
</dbReference>
<dbReference type="Pfam" id="PF00965">
    <property type="entry name" value="TIMP"/>
    <property type="match status" value="1"/>
</dbReference>
<evidence type="ECO:0000313" key="8">
    <source>
        <dbReference type="EnsemblMetazoa" id="tetur28g00190.1"/>
    </source>
</evidence>
<dbReference type="PANTHER" id="PTHR11844">
    <property type="entry name" value="METALLOPROTEASE INHIBITOR"/>
    <property type="match status" value="1"/>
</dbReference>
<feature type="signal peptide" evidence="6">
    <location>
        <begin position="1"/>
        <end position="35"/>
    </location>
</feature>
<dbReference type="OMA" id="SNITCIH"/>
<keyword evidence="6" id="KW-0732">Signal</keyword>
<dbReference type="SUPFAM" id="SSF50242">
    <property type="entry name" value="TIMP-like"/>
    <property type="match status" value="1"/>
</dbReference>
<organism evidence="8 9">
    <name type="scientific">Tetranychus urticae</name>
    <name type="common">Two-spotted spider mite</name>
    <dbReference type="NCBI Taxonomy" id="32264"/>
    <lineage>
        <taxon>Eukaryota</taxon>
        <taxon>Metazoa</taxon>
        <taxon>Ecdysozoa</taxon>
        <taxon>Arthropoda</taxon>
        <taxon>Chelicerata</taxon>
        <taxon>Arachnida</taxon>
        <taxon>Acari</taxon>
        <taxon>Acariformes</taxon>
        <taxon>Trombidiformes</taxon>
        <taxon>Prostigmata</taxon>
        <taxon>Eleutherengona</taxon>
        <taxon>Raphignathae</taxon>
        <taxon>Tetranychoidea</taxon>
        <taxon>Tetranychidae</taxon>
        <taxon>Tetranychus</taxon>
    </lineage>
</organism>
<dbReference type="EnsemblMetazoa" id="tetur28g00190.1">
    <property type="protein sequence ID" value="tetur28g00190.1"/>
    <property type="gene ID" value="tetur28g00190"/>
</dbReference>
<dbReference type="PROSITE" id="PS50189">
    <property type="entry name" value="NTR"/>
    <property type="match status" value="1"/>
</dbReference>
<evidence type="ECO:0000256" key="1">
    <source>
        <dbReference type="ARBA" id="ARBA00004613"/>
    </source>
</evidence>
<dbReference type="Gene3D" id="2.40.50.120">
    <property type="match status" value="1"/>
</dbReference>
<protein>
    <recommendedName>
        <fullName evidence="7">NTR domain-containing protein</fullName>
    </recommendedName>
</protein>
<dbReference type="GO" id="GO:0031012">
    <property type="term" value="C:extracellular matrix"/>
    <property type="evidence" value="ECO:0007669"/>
    <property type="project" value="TreeGrafter"/>
</dbReference>
<keyword evidence="4" id="KW-0479">Metal-binding</keyword>
<dbReference type="STRING" id="32264.T1KZ34"/>
<name>T1KZ34_TETUR</name>
<dbReference type="GO" id="GO:0008191">
    <property type="term" value="F:metalloendopeptidase inhibitor activity"/>
    <property type="evidence" value="ECO:0007669"/>
    <property type="project" value="InterPro"/>
</dbReference>
<dbReference type="Proteomes" id="UP000015104">
    <property type="component" value="Unassembled WGS sequence"/>
</dbReference>
<dbReference type="InterPro" id="IPR001134">
    <property type="entry name" value="Netrin_domain"/>
</dbReference>
<dbReference type="EMBL" id="CAEY01000734">
    <property type="status" value="NOT_ANNOTATED_CDS"/>
    <property type="molecule type" value="Genomic_DNA"/>
</dbReference>
<dbReference type="InterPro" id="IPR008993">
    <property type="entry name" value="TIMP-like_OB-fold"/>
</dbReference>
<dbReference type="InterPro" id="IPR001820">
    <property type="entry name" value="TIMP"/>
</dbReference>